<comment type="caution">
    <text evidence="4">The sequence shown here is derived from an EMBL/GenBank/DDBJ whole genome shotgun (WGS) entry which is preliminary data.</text>
</comment>
<keyword evidence="5" id="KW-1185">Reference proteome</keyword>
<dbReference type="PROSITE" id="PS00012">
    <property type="entry name" value="PHOSPHOPANTETHEINE"/>
    <property type="match status" value="1"/>
</dbReference>
<feature type="domain" description="Carrier" evidence="3">
    <location>
        <begin position="1"/>
        <end position="57"/>
    </location>
</feature>
<dbReference type="InterPro" id="IPR006162">
    <property type="entry name" value="Ppantetheine_attach_site"/>
</dbReference>
<evidence type="ECO:0000313" key="4">
    <source>
        <dbReference type="EMBL" id="MBC6447422.1"/>
    </source>
</evidence>
<keyword evidence="1" id="KW-0596">Phosphopantetheine</keyword>
<evidence type="ECO:0000313" key="5">
    <source>
        <dbReference type="Proteomes" id="UP000734823"/>
    </source>
</evidence>
<reference evidence="4 5" key="1">
    <citation type="submission" date="2020-06" db="EMBL/GenBank/DDBJ databases">
        <title>Actinokineospora xiongansis sp. nov., isolated from soil of Baiyangdian.</title>
        <authorList>
            <person name="Zhang X."/>
        </authorList>
    </citation>
    <scope>NUCLEOTIDE SEQUENCE [LARGE SCALE GENOMIC DNA]</scope>
    <source>
        <strain evidence="4 5">HBU206404</strain>
    </source>
</reference>
<dbReference type="EMBL" id="JABVED010000004">
    <property type="protein sequence ID" value="MBC6447422.1"/>
    <property type="molecule type" value="Genomic_DNA"/>
</dbReference>
<sequence>MAEADAGDRFFETGGDSLLAIDLIQRIEADLGVEVPVEVLFTDGSLAALIEASTAAAST</sequence>
<name>A0ABR7L406_9PSEU</name>
<dbReference type="Gene3D" id="1.10.1200.10">
    <property type="entry name" value="ACP-like"/>
    <property type="match status" value="1"/>
</dbReference>
<evidence type="ECO:0000259" key="3">
    <source>
        <dbReference type="PROSITE" id="PS50075"/>
    </source>
</evidence>
<dbReference type="SUPFAM" id="SSF47336">
    <property type="entry name" value="ACP-like"/>
    <property type="match status" value="1"/>
</dbReference>
<accession>A0ABR7L406</accession>
<dbReference type="InterPro" id="IPR036736">
    <property type="entry name" value="ACP-like_sf"/>
</dbReference>
<dbReference type="InterPro" id="IPR009081">
    <property type="entry name" value="PP-bd_ACP"/>
</dbReference>
<dbReference type="Pfam" id="PF00550">
    <property type="entry name" value="PP-binding"/>
    <property type="match status" value="1"/>
</dbReference>
<dbReference type="PROSITE" id="PS50075">
    <property type="entry name" value="CARRIER"/>
    <property type="match status" value="1"/>
</dbReference>
<protein>
    <recommendedName>
        <fullName evidence="3">Carrier domain-containing protein</fullName>
    </recommendedName>
</protein>
<evidence type="ECO:0000256" key="2">
    <source>
        <dbReference type="ARBA" id="ARBA00022553"/>
    </source>
</evidence>
<keyword evidence="2" id="KW-0597">Phosphoprotein</keyword>
<evidence type="ECO:0000256" key="1">
    <source>
        <dbReference type="ARBA" id="ARBA00022450"/>
    </source>
</evidence>
<dbReference type="Proteomes" id="UP000734823">
    <property type="component" value="Unassembled WGS sequence"/>
</dbReference>
<proteinExistence type="predicted"/>
<gene>
    <name evidence="4" type="ORF">GPZ80_09595</name>
</gene>
<organism evidence="4 5">
    <name type="scientific">Actinokineospora xionganensis</name>
    <dbReference type="NCBI Taxonomy" id="2684470"/>
    <lineage>
        <taxon>Bacteria</taxon>
        <taxon>Bacillati</taxon>
        <taxon>Actinomycetota</taxon>
        <taxon>Actinomycetes</taxon>
        <taxon>Pseudonocardiales</taxon>
        <taxon>Pseudonocardiaceae</taxon>
        <taxon>Actinokineospora</taxon>
    </lineage>
</organism>